<feature type="region of interest" description="Disordered" evidence="1">
    <location>
        <begin position="83"/>
        <end position="115"/>
    </location>
</feature>
<dbReference type="InterPro" id="IPR019933">
    <property type="entry name" value="DivIVA_domain"/>
</dbReference>
<organism evidence="2 3">
    <name type="scientific">Phytohabitans aurantiacus</name>
    <dbReference type="NCBI Taxonomy" id="3016789"/>
    <lineage>
        <taxon>Bacteria</taxon>
        <taxon>Bacillati</taxon>
        <taxon>Actinomycetota</taxon>
        <taxon>Actinomycetes</taxon>
        <taxon>Micromonosporales</taxon>
        <taxon>Micromonosporaceae</taxon>
    </lineage>
</organism>
<accession>A0ABQ5QZ75</accession>
<dbReference type="EMBL" id="BSDI01000021">
    <property type="protein sequence ID" value="GLH99237.1"/>
    <property type="molecule type" value="Genomic_DNA"/>
</dbReference>
<dbReference type="NCBIfam" id="TIGR03544">
    <property type="entry name" value="DivI1A_domain"/>
    <property type="match status" value="1"/>
</dbReference>
<evidence type="ECO:0000256" key="1">
    <source>
        <dbReference type="SAM" id="MobiDB-lite"/>
    </source>
</evidence>
<evidence type="ECO:0008006" key="4">
    <source>
        <dbReference type="Google" id="ProtNLM"/>
    </source>
</evidence>
<sequence length="115" mass="12496">MSTGPGGPAGRLRPQDVRDATFAAASRRRGGLDPEQVYAFLRHVADEMSRLHQERDAAMTDAVRVKNALHQWQVQHAATCAQTPSAQPAHPQQMPPQIPVQGRGGYGNGHVPQGW</sequence>
<reference evidence="2" key="1">
    <citation type="submission" date="2022-12" db="EMBL/GenBank/DDBJ databases">
        <title>New Phytohabitans aurantiacus sp. RD004123 nov., an actinomycete isolated from soil.</title>
        <authorList>
            <person name="Triningsih D.W."/>
            <person name="Harunari E."/>
            <person name="Igarashi Y."/>
        </authorList>
    </citation>
    <scope>NUCLEOTIDE SEQUENCE</scope>
    <source>
        <strain evidence="2">RD004123</strain>
    </source>
</reference>
<dbReference type="RefSeq" id="WP_281898750.1">
    <property type="nucleotide sequence ID" value="NZ_BSDI01000021.1"/>
</dbReference>
<comment type="caution">
    <text evidence="2">The sequence shown here is derived from an EMBL/GenBank/DDBJ whole genome shotgun (WGS) entry which is preliminary data.</text>
</comment>
<evidence type="ECO:0000313" key="2">
    <source>
        <dbReference type="EMBL" id="GLH99237.1"/>
    </source>
</evidence>
<evidence type="ECO:0000313" key="3">
    <source>
        <dbReference type="Proteomes" id="UP001144280"/>
    </source>
</evidence>
<keyword evidence="3" id="KW-1185">Reference proteome</keyword>
<protein>
    <recommendedName>
        <fullName evidence="4">Antigen 84</fullName>
    </recommendedName>
</protein>
<name>A0ABQ5QZ75_9ACTN</name>
<proteinExistence type="predicted"/>
<dbReference type="Proteomes" id="UP001144280">
    <property type="component" value="Unassembled WGS sequence"/>
</dbReference>
<gene>
    <name evidence="2" type="ORF">Pa4123_45120</name>
</gene>
<dbReference type="Gene3D" id="6.10.250.660">
    <property type="match status" value="1"/>
</dbReference>